<dbReference type="RefSeq" id="WP_233699013.1">
    <property type="nucleotide sequence ID" value="NZ_JAJNBZ010000038.1"/>
</dbReference>
<keyword evidence="2" id="KW-1185">Reference proteome</keyword>
<reference evidence="1 2" key="1">
    <citation type="submission" date="2021-11" db="EMBL/GenBank/DDBJ databases">
        <title>Draft genome sequence of Paenibacillus profundus YoMME, a new Gram-positive bacteria with exoelectrogenic properties.</title>
        <authorList>
            <person name="Hubenova Y."/>
            <person name="Hubenova E."/>
            <person name="Manasiev Y."/>
            <person name="Peykov S."/>
            <person name="Mitov M."/>
        </authorList>
    </citation>
    <scope>NUCLEOTIDE SEQUENCE [LARGE SCALE GENOMIC DNA]</scope>
    <source>
        <strain evidence="1 2">YoMME</strain>
    </source>
</reference>
<evidence type="ECO:0000313" key="1">
    <source>
        <dbReference type="EMBL" id="MCE5172989.1"/>
    </source>
</evidence>
<dbReference type="Proteomes" id="UP001199916">
    <property type="component" value="Unassembled WGS sequence"/>
</dbReference>
<gene>
    <name evidence="1" type="ORF">LQV63_27380</name>
</gene>
<organism evidence="1 2">
    <name type="scientific">Paenibacillus profundus</name>
    <dbReference type="NCBI Taxonomy" id="1173085"/>
    <lineage>
        <taxon>Bacteria</taxon>
        <taxon>Bacillati</taxon>
        <taxon>Bacillota</taxon>
        <taxon>Bacilli</taxon>
        <taxon>Bacillales</taxon>
        <taxon>Paenibacillaceae</taxon>
        <taxon>Paenibacillus</taxon>
    </lineage>
</organism>
<protein>
    <recommendedName>
        <fullName evidence="3">CdiI immunity protein domain-containing protein</fullName>
    </recommendedName>
</protein>
<sequence>MMKVESLDYLLDTIHGDLFFERVFSSELDWDDLLDRRDAGEFDENWTVNNELLKTVDVKMFSDSEIDRLREFVFKKVFAITQHSELAGYVSDDFGLIGEAVQRNAFRPWVRGLMNHYIEGKFPTSSREDEDETHE</sequence>
<evidence type="ECO:0008006" key="3">
    <source>
        <dbReference type="Google" id="ProtNLM"/>
    </source>
</evidence>
<dbReference type="EMBL" id="JAJNBZ010000038">
    <property type="protein sequence ID" value="MCE5172989.1"/>
    <property type="molecule type" value="Genomic_DNA"/>
</dbReference>
<accession>A0ABS8YTM8</accession>
<name>A0ABS8YTM8_9BACL</name>
<evidence type="ECO:0000313" key="2">
    <source>
        <dbReference type="Proteomes" id="UP001199916"/>
    </source>
</evidence>
<proteinExistence type="predicted"/>
<comment type="caution">
    <text evidence="1">The sequence shown here is derived from an EMBL/GenBank/DDBJ whole genome shotgun (WGS) entry which is preliminary data.</text>
</comment>